<dbReference type="Pfam" id="PF03167">
    <property type="entry name" value="UDG"/>
    <property type="match status" value="1"/>
</dbReference>
<evidence type="ECO:0000313" key="14">
    <source>
        <dbReference type="Proteomes" id="UP000366872"/>
    </source>
</evidence>
<name>A0A6C2UB34_PONDE</name>
<evidence type="ECO:0000256" key="5">
    <source>
        <dbReference type="ARBA" id="ARBA00022485"/>
    </source>
</evidence>
<organism evidence="13 14">
    <name type="scientific">Pontiella desulfatans</name>
    <dbReference type="NCBI Taxonomy" id="2750659"/>
    <lineage>
        <taxon>Bacteria</taxon>
        <taxon>Pseudomonadati</taxon>
        <taxon>Kiritimatiellota</taxon>
        <taxon>Kiritimatiellia</taxon>
        <taxon>Kiritimatiellales</taxon>
        <taxon>Pontiellaceae</taxon>
        <taxon>Pontiella</taxon>
    </lineage>
</organism>
<dbReference type="InterPro" id="IPR005122">
    <property type="entry name" value="Uracil-DNA_glycosylase-like"/>
</dbReference>
<evidence type="ECO:0000256" key="6">
    <source>
        <dbReference type="ARBA" id="ARBA00022723"/>
    </source>
</evidence>
<feature type="domain" description="Uracil-DNA glycosylase-like" evidence="12">
    <location>
        <begin position="88"/>
        <end position="235"/>
    </location>
</feature>
<dbReference type="AlphaFoldDB" id="A0A6C2UB34"/>
<evidence type="ECO:0000256" key="10">
    <source>
        <dbReference type="ARBA" id="ARBA00023014"/>
    </source>
</evidence>
<proteinExistence type="inferred from homology"/>
<gene>
    <name evidence="13" type="ORF">PDESU_05968</name>
</gene>
<keyword evidence="10" id="KW-0411">Iron-sulfur</keyword>
<dbReference type="EMBL" id="CAAHFG010000004">
    <property type="protein sequence ID" value="VGO17372.1"/>
    <property type="molecule type" value="Genomic_DNA"/>
</dbReference>
<dbReference type="GO" id="GO:0006281">
    <property type="term" value="P:DNA repair"/>
    <property type="evidence" value="ECO:0007669"/>
    <property type="project" value="UniProtKB-KW"/>
</dbReference>
<comment type="catalytic activity">
    <reaction evidence="1">
        <text>Hydrolyzes single-stranded DNA or mismatched double-stranded DNA and polynucleotides, releasing free uracil.</text>
        <dbReference type="EC" id="3.2.2.27"/>
    </reaction>
</comment>
<keyword evidence="8" id="KW-0378">Hydrolase</keyword>
<dbReference type="PANTHER" id="PTHR33693:SF1">
    <property type="entry name" value="TYPE-4 URACIL-DNA GLYCOSYLASE"/>
    <property type="match status" value="1"/>
</dbReference>
<evidence type="ECO:0000259" key="12">
    <source>
        <dbReference type="SMART" id="SM00986"/>
    </source>
</evidence>
<dbReference type="GO" id="GO:0051539">
    <property type="term" value="F:4 iron, 4 sulfur cluster binding"/>
    <property type="evidence" value="ECO:0007669"/>
    <property type="project" value="UniProtKB-KW"/>
</dbReference>
<dbReference type="InterPro" id="IPR036895">
    <property type="entry name" value="Uracil-DNA_glycosylase-like_sf"/>
</dbReference>
<dbReference type="InterPro" id="IPR005273">
    <property type="entry name" value="Ura-DNA_glyco_family4"/>
</dbReference>
<evidence type="ECO:0000256" key="4">
    <source>
        <dbReference type="ARBA" id="ARBA00019403"/>
    </source>
</evidence>
<keyword evidence="5" id="KW-0004">4Fe-4S</keyword>
<evidence type="ECO:0000256" key="7">
    <source>
        <dbReference type="ARBA" id="ARBA00022763"/>
    </source>
</evidence>
<dbReference type="SMART" id="SM00986">
    <property type="entry name" value="UDG"/>
    <property type="match status" value="1"/>
</dbReference>
<sequence>MAETTYQGLIEDLENYLLYQRDEGVQRLEVDRAVLEELAREPEPETPEVVVVEAAPIPDDFDSLEAIAAHVSTCTNCELCQTRNATVPGEGNGDSPAIMFIGEGPGADEDAQGRPFVGKAGQLLDKMIEAMGYAREEIYIANVVKCRPPGNRKPVREEMDLCLPYLRQQIGLIRPKIIVGLGGTALEGLLGRPVAISRMRGVWQEYAGIKLMPTFHPSYLLRDPTKKKDAWADLKLVLAELGRVPPPRT</sequence>
<reference evidence="13 14" key="1">
    <citation type="submission" date="2019-04" db="EMBL/GenBank/DDBJ databases">
        <authorList>
            <person name="Van Vliet M D."/>
        </authorList>
    </citation>
    <scope>NUCLEOTIDE SEQUENCE [LARGE SCALE GENOMIC DNA]</scope>
    <source>
        <strain evidence="13 14">F1</strain>
    </source>
</reference>
<keyword evidence="7" id="KW-0227">DNA damage</keyword>
<evidence type="ECO:0000256" key="2">
    <source>
        <dbReference type="ARBA" id="ARBA00006521"/>
    </source>
</evidence>
<keyword evidence="9" id="KW-0408">Iron</keyword>
<evidence type="ECO:0000256" key="8">
    <source>
        <dbReference type="ARBA" id="ARBA00022801"/>
    </source>
</evidence>
<dbReference type="GO" id="GO:0004844">
    <property type="term" value="F:uracil DNA N-glycosylase activity"/>
    <property type="evidence" value="ECO:0007669"/>
    <property type="project" value="UniProtKB-EC"/>
</dbReference>
<dbReference type="SUPFAM" id="SSF52141">
    <property type="entry name" value="Uracil-DNA glycosylase-like"/>
    <property type="match status" value="1"/>
</dbReference>
<keyword evidence="6" id="KW-0479">Metal-binding</keyword>
<protein>
    <recommendedName>
        <fullName evidence="4">Type-4 uracil-DNA glycosylase</fullName>
        <ecNumber evidence="3">3.2.2.27</ecNumber>
    </recommendedName>
</protein>
<dbReference type="EC" id="3.2.2.27" evidence="3"/>
<dbReference type="GO" id="GO:0046872">
    <property type="term" value="F:metal ion binding"/>
    <property type="evidence" value="ECO:0007669"/>
    <property type="project" value="UniProtKB-KW"/>
</dbReference>
<evidence type="ECO:0000256" key="3">
    <source>
        <dbReference type="ARBA" id="ARBA00012030"/>
    </source>
</evidence>
<keyword evidence="14" id="KW-1185">Reference proteome</keyword>
<evidence type="ECO:0000313" key="13">
    <source>
        <dbReference type="EMBL" id="VGO17372.1"/>
    </source>
</evidence>
<dbReference type="SMART" id="SM00987">
    <property type="entry name" value="UreE_C"/>
    <property type="match status" value="1"/>
</dbReference>
<accession>A0A6C2UB34</accession>
<dbReference type="NCBIfam" id="TIGR00758">
    <property type="entry name" value="UDG_fam4"/>
    <property type="match status" value="1"/>
</dbReference>
<dbReference type="InterPro" id="IPR051536">
    <property type="entry name" value="UDG_Type-4/5"/>
</dbReference>
<comment type="similarity">
    <text evidence="2">Belongs to the uracil-DNA glycosylase (UDG) superfamily. Type 4 (UDGa) family.</text>
</comment>
<evidence type="ECO:0000256" key="11">
    <source>
        <dbReference type="ARBA" id="ARBA00023204"/>
    </source>
</evidence>
<keyword evidence="11" id="KW-0234">DNA repair</keyword>
<dbReference type="Proteomes" id="UP000366872">
    <property type="component" value="Unassembled WGS sequence"/>
</dbReference>
<dbReference type="PANTHER" id="PTHR33693">
    <property type="entry name" value="TYPE-5 URACIL-DNA GLYCOSYLASE"/>
    <property type="match status" value="1"/>
</dbReference>
<dbReference type="RefSeq" id="WP_187357972.1">
    <property type="nucleotide sequence ID" value="NZ_CAAHFG010000004.1"/>
</dbReference>
<evidence type="ECO:0000256" key="1">
    <source>
        <dbReference type="ARBA" id="ARBA00001400"/>
    </source>
</evidence>
<dbReference type="Gene3D" id="3.40.470.10">
    <property type="entry name" value="Uracil-DNA glycosylase-like domain"/>
    <property type="match status" value="1"/>
</dbReference>
<dbReference type="CDD" id="cd10030">
    <property type="entry name" value="UDG-F4_TTUDGA_SPO1dp_like"/>
    <property type="match status" value="1"/>
</dbReference>
<evidence type="ECO:0000256" key="9">
    <source>
        <dbReference type="ARBA" id="ARBA00023004"/>
    </source>
</evidence>